<dbReference type="OrthoDB" id="9933318at2"/>
<evidence type="ECO:0000256" key="1">
    <source>
        <dbReference type="SAM" id="MobiDB-lite"/>
    </source>
</evidence>
<name>A0A368HKH2_9GAMM</name>
<dbReference type="Gene3D" id="2.40.128.260">
    <property type="entry name" value="Type IV secretion system, VirB10/TraB/TrbI"/>
    <property type="match status" value="1"/>
</dbReference>
<dbReference type="InterPro" id="IPR042217">
    <property type="entry name" value="T4SS_VirB10/TrbI"/>
</dbReference>
<evidence type="ECO:0000313" key="2">
    <source>
        <dbReference type="EMBL" id="RCN58525.1"/>
    </source>
</evidence>
<evidence type="ECO:0000313" key="3">
    <source>
        <dbReference type="Proteomes" id="UP000253250"/>
    </source>
</evidence>
<feature type="region of interest" description="Disordered" evidence="1">
    <location>
        <begin position="14"/>
        <end position="79"/>
    </location>
</feature>
<dbReference type="Proteomes" id="UP000253250">
    <property type="component" value="Unassembled WGS sequence"/>
</dbReference>
<dbReference type="EMBL" id="PSYR01000001">
    <property type="protein sequence ID" value="RCN58525.1"/>
    <property type="molecule type" value="Genomic_DNA"/>
</dbReference>
<keyword evidence="3" id="KW-1185">Reference proteome</keyword>
<feature type="compositionally biased region" description="Basic residues" evidence="1">
    <location>
        <begin position="22"/>
        <end position="33"/>
    </location>
</feature>
<feature type="compositionally biased region" description="Low complexity" evidence="1">
    <location>
        <begin position="34"/>
        <end position="54"/>
    </location>
</feature>
<accession>A0A368HKH2</accession>
<organism evidence="2 3">
    <name type="scientific">Acidiferrobacter thiooxydans</name>
    <dbReference type="NCBI Taxonomy" id="163359"/>
    <lineage>
        <taxon>Bacteria</taxon>
        <taxon>Pseudomonadati</taxon>
        <taxon>Pseudomonadota</taxon>
        <taxon>Gammaproteobacteria</taxon>
        <taxon>Acidiferrobacterales</taxon>
        <taxon>Acidiferrobacteraceae</taxon>
        <taxon>Acidiferrobacter</taxon>
    </lineage>
</organism>
<dbReference type="AlphaFoldDB" id="A0A368HKH2"/>
<protein>
    <recommendedName>
        <fullName evidence="4">TrbI/VirB10 family protein</fullName>
    </recommendedName>
</protein>
<evidence type="ECO:0008006" key="4">
    <source>
        <dbReference type="Google" id="ProtNLM"/>
    </source>
</evidence>
<sequence length="365" mass="38271">MGACVGLRRLRAAPAGRDSQARRCRPRRAHHCATRAPAAAHARGAGARFRALGRQGSARPDSWRRPLSGSSQVAAHSGHPLMPAADAQPADRLCAGARAPGPPRPALASGRAHRHRTGTAVMVVVAPVTPAAIVRRLVRQRPSTPSLFHRLLGLVDARTPRTGVPPAVAAARAPVRRPMPFAVARTRVKPVILASPPPTFGIRPGSWIPVTLRHGVTDRDPALVVLHIETPVRGLRAIVPAGTRLLGHIGGARLGRVQINVSEAVTPGGRVVPFAATAFGADHGLGLPAYVLGGRRKAALAAFAQSVVEGVDTIVGTMEAQSSVTSEALGQVGTNTLNAAADWRIPRRVLYVPAQQAYVETQKTS</sequence>
<gene>
    <name evidence="2" type="ORF">C4900_01645</name>
</gene>
<reference evidence="2 3" key="1">
    <citation type="submission" date="2018-02" db="EMBL/GenBank/DDBJ databases">
        <title>Insights into the biology of acidophilic members of the Acidiferrobacteraceae family derived from comparative genomic analyses.</title>
        <authorList>
            <person name="Issotta F."/>
            <person name="Thyssen C."/>
            <person name="Mena C."/>
            <person name="Moya A."/>
            <person name="Bellenberg S."/>
            <person name="Sproer C."/>
            <person name="Covarrubias P.C."/>
            <person name="Sand W."/>
            <person name="Quatrini R."/>
            <person name="Vera M."/>
        </authorList>
    </citation>
    <scope>NUCLEOTIDE SEQUENCE [LARGE SCALE GENOMIC DNA]</scope>
    <source>
        <strain evidence="3">m-1</strain>
    </source>
</reference>
<comment type="caution">
    <text evidence="2">The sequence shown here is derived from an EMBL/GenBank/DDBJ whole genome shotgun (WGS) entry which is preliminary data.</text>
</comment>
<proteinExistence type="predicted"/>